<reference evidence="2" key="2">
    <citation type="journal article" date="2021" name="PeerJ">
        <title>Extensive microbial diversity within the chicken gut microbiome revealed by metagenomics and culture.</title>
        <authorList>
            <person name="Gilroy R."/>
            <person name="Ravi A."/>
            <person name="Getino M."/>
            <person name="Pursley I."/>
            <person name="Horton D.L."/>
            <person name="Alikhan N.F."/>
            <person name="Baker D."/>
            <person name="Gharbi K."/>
            <person name="Hall N."/>
            <person name="Watson M."/>
            <person name="Adriaenssens E.M."/>
            <person name="Foster-Nyarko E."/>
            <person name="Jarju S."/>
            <person name="Secka A."/>
            <person name="Antonio M."/>
            <person name="Oren A."/>
            <person name="Chaudhuri R.R."/>
            <person name="La Ragione R."/>
            <person name="Hildebrand F."/>
            <person name="Pallen M.J."/>
        </authorList>
    </citation>
    <scope>NUCLEOTIDE SEQUENCE</scope>
    <source>
        <strain evidence="2">ChiHjej13B12-12457</strain>
    </source>
</reference>
<proteinExistence type="predicted"/>
<name>A0A9D1J5V3_9BACT</name>
<protein>
    <submittedName>
        <fullName evidence="2">DUF4271 domain-containing protein</fullName>
    </submittedName>
</protein>
<feature type="transmembrane region" description="Helical" evidence="1">
    <location>
        <begin position="209"/>
        <end position="233"/>
    </location>
</feature>
<evidence type="ECO:0000313" key="3">
    <source>
        <dbReference type="Proteomes" id="UP000886744"/>
    </source>
</evidence>
<reference evidence="2" key="1">
    <citation type="submission" date="2020-10" db="EMBL/GenBank/DDBJ databases">
        <authorList>
            <person name="Gilroy R."/>
        </authorList>
    </citation>
    <scope>NUCLEOTIDE SEQUENCE</scope>
    <source>
        <strain evidence="2">ChiHjej13B12-12457</strain>
    </source>
</reference>
<organism evidence="2 3">
    <name type="scientific">Candidatus Coprenecus avistercoris</name>
    <dbReference type="NCBI Taxonomy" id="2840730"/>
    <lineage>
        <taxon>Bacteria</taxon>
        <taxon>Pseudomonadati</taxon>
        <taxon>Bacteroidota</taxon>
        <taxon>Bacteroidia</taxon>
        <taxon>Bacteroidales</taxon>
        <taxon>Rikenellaceae</taxon>
        <taxon>Rikenellaceae incertae sedis</taxon>
        <taxon>Candidatus Coprenecus</taxon>
    </lineage>
</organism>
<dbReference type="AlphaFoldDB" id="A0A9D1J5V3"/>
<feature type="transmembrane region" description="Helical" evidence="1">
    <location>
        <begin position="178"/>
        <end position="197"/>
    </location>
</feature>
<sequence>MELSAVTDLLPVQELLHGSVLQHYDIQAEALRTIQGAQYFVWAVLFLIFFSLIFRGQTGVLISWAVDFVRSPARRTYFTISAPVRYGLPLLFLLFLPLGAYLVYGASVIEVSYRLILAVIAGYFIIKAVVLAGIAYVSREGEAMTAMARLNALFFILLTLSCSILFVIWIFLPDVPPVVVGTVAQVLSAGLMIFYAVELVRIFFTFREPLLLTILYLCTLEILPIATAVVTVFKY</sequence>
<keyword evidence="1" id="KW-0812">Transmembrane</keyword>
<evidence type="ECO:0000313" key="2">
    <source>
        <dbReference type="EMBL" id="HIR62047.1"/>
    </source>
</evidence>
<keyword evidence="1" id="KW-1133">Transmembrane helix</keyword>
<accession>A0A9D1J5V3</accession>
<feature type="transmembrane region" description="Helical" evidence="1">
    <location>
        <begin position="115"/>
        <end position="138"/>
    </location>
</feature>
<dbReference type="EMBL" id="DVHI01000014">
    <property type="protein sequence ID" value="HIR62047.1"/>
    <property type="molecule type" value="Genomic_DNA"/>
</dbReference>
<feature type="transmembrane region" description="Helical" evidence="1">
    <location>
        <begin position="39"/>
        <end position="66"/>
    </location>
</feature>
<keyword evidence="1" id="KW-0472">Membrane</keyword>
<dbReference type="Pfam" id="PF14093">
    <property type="entry name" value="DUF4271"/>
    <property type="match status" value="1"/>
</dbReference>
<feature type="transmembrane region" description="Helical" evidence="1">
    <location>
        <begin position="86"/>
        <end position="109"/>
    </location>
</feature>
<feature type="transmembrane region" description="Helical" evidence="1">
    <location>
        <begin position="150"/>
        <end position="172"/>
    </location>
</feature>
<dbReference type="InterPro" id="IPR025367">
    <property type="entry name" value="DUF4271"/>
</dbReference>
<comment type="caution">
    <text evidence="2">The sequence shown here is derived from an EMBL/GenBank/DDBJ whole genome shotgun (WGS) entry which is preliminary data.</text>
</comment>
<evidence type="ECO:0000256" key="1">
    <source>
        <dbReference type="SAM" id="Phobius"/>
    </source>
</evidence>
<gene>
    <name evidence="2" type="ORF">IAC94_00790</name>
</gene>
<dbReference type="Proteomes" id="UP000886744">
    <property type="component" value="Unassembled WGS sequence"/>
</dbReference>